<dbReference type="Gene3D" id="3.40.50.1820">
    <property type="entry name" value="alpha/beta hydrolase"/>
    <property type="match status" value="1"/>
</dbReference>
<feature type="domain" description="Serine hydrolase" evidence="1">
    <location>
        <begin position="20"/>
        <end position="50"/>
    </location>
</feature>
<dbReference type="OrthoDB" id="2094269at2759"/>
<organism evidence="2 3">
    <name type="scientific">Cadophora malorum</name>
    <dbReference type="NCBI Taxonomy" id="108018"/>
    <lineage>
        <taxon>Eukaryota</taxon>
        <taxon>Fungi</taxon>
        <taxon>Dikarya</taxon>
        <taxon>Ascomycota</taxon>
        <taxon>Pezizomycotina</taxon>
        <taxon>Leotiomycetes</taxon>
        <taxon>Helotiales</taxon>
        <taxon>Ploettnerulaceae</taxon>
        <taxon>Cadophora</taxon>
    </lineage>
</organism>
<comment type="caution">
    <text evidence="2">The sequence shown here is derived from an EMBL/GenBank/DDBJ whole genome shotgun (WGS) entry which is preliminary data.</text>
</comment>
<evidence type="ECO:0000313" key="2">
    <source>
        <dbReference type="EMBL" id="KAG4415009.1"/>
    </source>
</evidence>
<dbReference type="EMBL" id="JAFJYH010000239">
    <property type="protein sequence ID" value="KAG4415009.1"/>
    <property type="molecule type" value="Genomic_DNA"/>
</dbReference>
<evidence type="ECO:0000259" key="1">
    <source>
        <dbReference type="Pfam" id="PF03959"/>
    </source>
</evidence>
<dbReference type="Pfam" id="PF03959">
    <property type="entry name" value="FSH1"/>
    <property type="match status" value="1"/>
</dbReference>
<keyword evidence="3" id="KW-1185">Reference proteome</keyword>
<dbReference type="InterPro" id="IPR029058">
    <property type="entry name" value="AB_hydrolase_fold"/>
</dbReference>
<protein>
    <recommendedName>
        <fullName evidence="1">Serine hydrolase domain-containing protein</fullName>
    </recommendedName>
</protein>
<gene>
    <name evidence="2" type="ORF">IFR04_011830</name>
</gene>
<dbReference type="Proteomes" id="UP000664132">
    <property type="component" value="Unassembled WGS sequence"/>
</dbReference>
<proteinExistence type="predicted"/>
<feature type="non-terminal residue" evidence="2">
    <location>
        <position position="1"/>
    </location>
</feature>
<dbReference type="AlphaFoldDB" id="A0A8H7T4G2"/>
<accession>A0A8H7T4G2</accession>
<sequence>MSGKKANGAATPTAGDNGLRKLKILMLHGYTQSGPLFHAKTRALEKLLTKSFP</sequence>
<reference evidence="2" key="1">
    <citation type="submission" date="2021-02" db="EMBL/GenBank/DDBJ databases">
        <title>Genome sequence Cadophora malorum strain M34.</title>
        <authorList>
            <person name="Stefanovic E."/>
            <person name="Vu D."/>
            <person name="Scully C."/>
            <person name="Dijksterhuis J."/>
            <person name="Roader J."/>
            <person name="Houbraken J."/>
        </authorList>
    </citation>
    <scope>NUCLEOTIDE SEQUENCE</scope>
    <source>
        <strain evidence="2">M34</strain>
    </source>
</reference>
<dbReference type="InterPro" id="IPR005645">
    <property type="entry name" value="FSH-like_dom"/>
</dbReference>
<evidence type="ECO:0000313" key="3">
    <source>
        <dbReference type="Proteomes" id="UP000664132"/>
    </source>
</evidence>
<name>A0A8H7T4G2_9HELO</name>